<dbReference type="RefSeq" id="WP_186966402.1">
    <property type="nucleotide sequence ID" value="NZ_JACOOE010000001.1"/>
</dbReference>
<gene>
    <name evidence="1" type="ORF">H8S67_03345</name>
</gene>
<dbReference type="Proteomes" id="UP000600600">
    <property type="component" value="Unassembled WGS sequence"/>
</dbReference>
<name>A0ABR7C7D2_9BACE</name>
<reference evidence="1 2" key="1">
    <citation type="submission" date="2020-08" db="EMBL/GenBank/DDBJ databases">
        <title>Genome public.</title>
        <authorList>
            <person name="Liu C."/>
            <person name="Sun Q."/>
        </authorList>
    </citation>
    <scope>NUCLEOTIDE SEQUENCE [LARGE SCALE GENOMIC DNA]</scope>
    <source>
        <strain evidence="1 2">M27</strain>
    </source>
</reference>
<sequence>MKVNLIRVNGAMRIAFLLICYLATCVQLNAQAPKLVMGRILNKEESEKAKKPIPFDLDQIGDIKIYYFNTEQEGKDMLEALKQDNINMTLSAMYEVPDATGSYQITLPETGSIVIKVSSAPPVLEEIKGRREITTYVDLGHVLQQVNIVVSRNEPTPTPPDDEQYGDMLFLSGLGMSIDESSAKPNARMIIQPYVINNNRNQELVMYRLPHVFDGEEYSITQHRRMGYDLQHDSLGAYIDSKVSLAKNGKYTWNDTIKLPNADENFQLVARAQLVDYTRPYWDKYVELSPKSRRRPLQFLEYSLEQYELDPKKYEEKPKVERRTGVEDISLSFLLGKAELDTEDPNNEVQLNKLKAKLLEIVNGESSTLKELHLYSVSSPEGSYASNMLLSQRRLAFARSLIYSVIPPNTMKRLYTYTPNDSRVATWLEVSDLLERDTLFTEATAIREIVKKYPKSQDQQYRQVAALPYYNTLIKSYLPKLRSMKCEYTAEIYRALTKEEILHRYQTDPDYRSGKKNFALYEYWHLFNMVKDPRELEQLYRRAYDYSKELTNGKPWILAANNLAVSYLKRDTVDLTILQPLIDIRVKGCNVERRFDGRVIGVDNVEEVVANQLAMYLKKGRFSEASILARILPDTEKNKVIKAFTLCLGGYYKVKPGLKPKEARERAETFKLVSNSSPLNKVIMYLAMKDKDCDVVAEKALTELPPDDPKTLYLKAVINCRKAVSDSNPMALWSMYAEDALYECFKKDPNKGDPKKSFVRIAEWDGDISKECFKYAKERYETELSIEEKDIK</sequence>
<evidence type="ECO:0000313" key="2">
    <source>
        <dbReference type="Proteomes" id="UP000600600"/>
    </source>
</evidence>
<comment type="caution">
    <text evidence="1">The sequence shown here is derived from an EMBL/GenBank/DDBJ whole genome shotgun (WGS) entry which is preliminary data.</text>
</comment>
<dbReference type="EMBL" id="JACOOE010000001">
    <property type="protein sequence ID" value="MBC5603714.1"/>
    <property type="molecule type" value="Genomic_DNA"/>
</dbReference>
<proteinExistence type="predicted"/>
<protein>
    <submittedName>
        <fullName evidence="1">Uncharacterized protein</fullName>
    </submittedName>
</protein>
<evidence type="ECO:0000313" key="1">
    <source>
        <dbReference type="EMBL" id="MBC5603714.1"/>
    </source>
</evidence>
<organism evidence="1 2">
    <name type="scientific">Bacteroides difficilis</name>
    <dbReference type="NCBI Taxonomy" id="2763021"/>
    <lineage>
        <taxon>Bacteria</taxon>
        <taxon>Pseudomonadati</taxon>
        <taxon>Bacteroidota</taxon>
        <taxon>Bacteroidia</taxon>
        <taxon>Bacteroidales</taxon>
        <taxon>Bacteroidaceae</taxon>
        <taxon>Bacteroides</taxon>
    </lineage>
</organism>
<keyword evidence="2" id="KW-1185">Reference proteome</keyword>
<accession>A0ABR7C7D2</accession>